<dbReference type="Pfam" id="PF01138">
    <property type="entry name" value="RNase_PH"/>
    <property type="match status" value="1"/>
</dbReference>
<dbReference type="PANTHER" id="PTHR11953:SF0">
    <property type="entry name" value="EXOSOME COMPLEX COMPONENT RRP41"/>
    <property type="match status" value="1"/>
</dbReference>
<dbReference type="GO" id="GO:0000956">
    <property type="term" value="P:nuclear-transcribed mRNA catabolic process"/>
    <property type="evidence" value="ECO:0007669"/>
    <property type="project" value="UniProtKB-ARBA"/>
</dbReference>
<protein>
    <recommendedName>
        <fullName evidence="8">Exosome complex component Rrp41</fullName>
        <ecNumber evidence="8">3.1.13.-</ecNumber>
    </recommendedName>
</protein>
<dbReference type="Proteomes" id="UP000062398">
    <property type="component" value="Chromosome"/>
</dbReference>
<comment type="subcellular location">
    <subcellularLocation>
        <location evidence="1 8">Cytoplasm</location>
    </subcellularLocation>
</comment>
<dbReference type="Proteomes" id="UP000062475">
    <property type="component" value="Chromosome"/>
</dbReference>
<dbReference type="InterPro" id="IPR015847">
    <property type="entry name" value="ExoRNase_PH_dom2"/>
</dbReference>
<dbReference type="NCBIfam" id="TIGR02065">
    <property type="entry name" value="ECX1"/>
    <property type="match status" value="1"/>
</dbReference>
<evidence type="ECO:0000313" key="18">
    <source>
        <dbReference type="Proteomes" id="UP000056255"/>
    </source>
</evidence>
<comment type="similarity">
    <text evidence="8">Belongs to the RNase PH family. Rrp41 subfamily.</text>
</comment>
<name>A0A088E1S9_9CREN</name>
<reference evidence="11 17" key="1">
    <citation type="journal article" date="2014" name="J. Bacteriol.">
        <title>Role of an Archaeal PitA Transporter in the Copper and Arsenic Resistance of Metallosphaera sedula, an Extreme Thermoacidophile.</title>
        <authorList>
            <person name="McCarthy S."/>
            <person name="Ai C."/>
            <person name="Wheaton G."/>
            <person name="Tevatia R."/>
            <person name="Eckrich V."/>
            <person name="Kelly R."/>
            <person name="Blum P."/>
        </authorList>
    </citation>
    <scope>NUCLEOTIDE SEQUENCE [LARGE SCALE GENOMIC DNA]</scope>
    <source>
        <strain evidence="11 17">CuR1</strain>
    </source>
</reference>
<dbReference type="InterPro" id="IPR036345">
    <property type="entry name" value="ExoRNase_PH_dom2_sf"/>
</dbReference>
<dbReference type="OMA" id="RYNMAPF"/>
<evidence type="ECO:0000256" key="6">
    <source>
        <dbReference type="ARBA" id="ARBA00022839"/>
    </source>
</evidence>
<dbReference type="Proteomes" id="UP000061362">
    <property type="component" value="Chromosome"/>
</dbReference>
<evidence type="ECO:0000313" key="13">
    <source>
        <dbReference type="EMBL" id="AKV77441.1"/>
    </source>
</evidence>
<dbReference type="HAMAP" id="MF_00591">
    <property type="entry name" value="Exosome_Rrp41"/>
    <property type="match status" value="1"/>
</dbReference>
<evidence type="ECO:0000313" key="14">
    <source>
        <dbReference type="EMBL" id="AKV79693.1"/>
    </source>
</evidence>
<evidence type="ECO:0000256" key="4">
    <source>
        <dbReference type="ARBA" id="ARBA00022801"/>
    </source>
</evidence>
<feature type="domain" description="Exoribonuclease phosphorolytic" evidence="10">
    <location>
        <begin position="156"/>
        <end position="221"/>
    </location>
</feature>
<keyword evidence="6 8" id="KW-0269">Exonuclease</keyword>
<evidence type="ECO:0000313" key="22">
    <source>
        <dbReference type="Proteomes" id="UP000068832"/>
    </source>
</evidence>
<dbReference type="InterPro" id="IPR050080">
    <property type="entry name" value="RNase_PH"/>
</dbReference>
<dbReference type="GO" id="GO:0016075">
    <property type="term" value="P:rRNA catabolic process"/>
    <property type="evidence" value="ECO:0007669"/>
    <property type="project" value="TreeGrafter"/>
</dbReference>
<accession>A0A088E1S9</accession>
<dbReference type="GO" id="GO:0000177">
    <property type="term" value="C:cytoplasmic exosome (RNase complex)"/>
    <property type="evidence" value="ECO:0007669"/>
    <property type="project" value="TreeGrafter"/>
</dbReference>
<evidence type="ECO:0000313" key="16">
    <source>
        <dbReference type="EMBL" id="AKV84174.1"/>
    </source>
</evidence>
<proteinExistence type="inferred from homology"/>
<evidence type="ECO:0000313" key="12">
    <source>
        <dbReference type="EMBL" id="AKV75205.1"/>
    </source>
</evidence>
<dbReference type="GO" id="GO:0010467">
    <property type="term" value="P:gene expression"/>
    <property type="evidence" value="ECO:0007669"/>
    <property type="project" value="UniProtKB-ARBA"/>
</dbReference>
<evidence type="ECO:0000313" key="19">
    <source>
        <dbReference type="Proteomes" id="UP000061362"/>
    </source>
</evidence>
<comment type="function">
    <text evidence="8">Catalytic component of the exosome, which is a complex involved in RNA degradation. Has 3'-&gt;5' exoribonuclease activity. Can also synthesize heteropolymeric RNA-tails.</text>
</comment>
<dbReference type="Gene3D" id="3.30.230.70">
    <property type="entry name" value="GHMP Kinase, N-terminal domain"/>
    <property type="match status" value="1"/>
</dbReference>
<dbReference type="InterPro" id="IPR011807">
    <property type="entry name" value="Rrp41"/>
</dbReference>
<evidence type="ECO:0000313" key="15">
    <source>
        <dbReference type="EMBL" id="AKV81938.1"/>
    </source>
</evidence>
<dbReference type="EMBL" id="CP012174">
    <property type="protein sequence ID" value="AKV79693.1"/>
    <property type="molecule type" value="Genomic_DNA"/>
</dbReference>
<evidence type="ECO:0000256" key="1">
    <source>
        <dbReference type="ARBA" id="ARBA00004496"/>
    </source>
</evidence>
<dbReference type="EMBL" id="CP008822">
    <property type="protein sequence ID" value="AIM26241.1"/>
    <property type="molecule type" value="Genomic_DNA"/>
</dbReference>
<dbReference type="GeneID" id="97614909"/>
<dbReference type="FunFam" id="3.30.230.70:FF:000004">
    <property type="entry name" value="Exosome complex component Rrp41"/>
    <property type="match status" value="1"/>
</dbReference>
<evidence type="ECO:0000256" key="5">
    <source>
        <dbReference type="ARBA" id="ARBA00022835"/>
    </source>
</evidence>
<dbReference type="Pfam" id="PF03725">
    <property type="entry name" value="RNase_PH_C"/>
    <property type="match status" value="1"/>
</dbReference>
<dbReference type="InterPro" id="IPR027408">
    <property type="entry name" value="PNPase/RNase_PH_dom_sf"/>
</dbReference>
<evidence type="ECO:0000259" key="9">
    <source>
        <dbReference type="Pfam" id="PF01138"/>
    </source>
</evidence>
<keyword evidence="3 8" id="KW-0540">Nuclease</keyword>
<organism evidence="11 17">
    <name type="scientific">Metallosphaera sedula</name>
    <dbReference type="NCBI Taxonomy" id="43687"/>
    <lineage>
        <taxon>Archaea</taxon>
        <taxon>Thermoproteota</taxon>
        <taxon>Thermoprotei</taxon>
        <taxon>Sulfolobales</taxon>
        <taxon>Sulfolobaceae</taxon>
        <taxon>Metallosphaera</taxon>
    </lineage>
</organism>
<sequence>MLQVQKPKLILDDGRRLDGRRPDELRPMKMEIGVLKNADGSSLVEVGNTKIIAAVYGPREMHPRHLALPNRATLRVRYHMTPFSTDERKSPVPSRREIELSKVIREALESSILVEQFPRSSIDVFMEVIQADAGTRLASLMAASLAVVDAGIPVKDVIAAVAVGKADGVVVLDLNEPEDMWGEADMPVAMLPSLGQITLIQLNGNMTQQEFKQGLELAYKGISTIYNLEKEVLRNKFAEIHEEGS</sequence>
<dbReference type="AlphaFoldDB" id="A0A088E1S9"/>
<dbReference type="Proteomes" id="UP000056255">
    <property type="component" value="Chromosome"/>
</dbReference>
<evidence type="ECO:0000313" key="21">
    <source>
        <dbReference type="Proteomes" id="UP000062475"/>
    </source>
</evidence>
<keyword evidence="4 8" id="KW-0378">Hydrolase</keyword>
<evidence type="ECO:0000256" key="3">
    <source>
        <dbReference type="ARBA" id="ARBA00022722"/>
    </source>
</evidence>
<evidence type="ECO:0000256" key="8">
    <source>
        <dbReference type="HAMAP-Rule" id="MF_00591"/>
    </source>
</evidence>
<dbReference type="Proteomes" id="UP000068832">
    <property type="component" value="Chromosome"/>
</dbReference>
<dbReference type="Proteomes" id="UP000029084">
    <property type="component" value="Chromosome"/>
</dbReference>
<reference evidence="19 20" key="2">
    <citation type="journal article" date="2015" name="Genome Announc.">
        <title>Complete Genome Sequences of Evolved Arsenate-Resistant Metallosphaera sedula Strains.</title>
        <authorList>
            <person name="Ai C."/>
            <person name="McCarthy S."/>
            <person name="Schackwitz W."/>
            <person name="Martin J."/>
            <person name="Lipzen A."/>
            <person name="Blum P."/>
        </authorList>
    </citation>
    <scope>NUCLEOTIDE SEQUENCE [LARGE SCALE GENOMIC DNA]</scope>
    <source>
        <strain evidence="14 20">ARS120-1</strain>
        <strain evidence="15 19">ARS120-2</strain>
        <strain evidence="12 22">ARS50-1</strain>
        <strain evidence="13 21">ARS50-2</strain>
    </source>
</reference>
<evidence type="ECO:0000256" key="7">
    <source>
        <dbReference type="ARBA" id="ARBA00062149"/>
    </source>
</evidence>
<dbReference type="EMBL" id="CP012176">
    <property type="protein sequence ID" value="AKV84174.1"/>
    <property type="molecule type" value="Genomic_DNA"/>
</dbReference>
<dbReference type="PANTHER" id="PTHR11953">
    <property type="entry name" value="EXOSOME COMPLEX COMPONENT"/>
    <property type="match status" value="1"/>
</dbReference>
<evidence type="ECO:0000313" key="20">
    <source>
        <dbReference type="Proteomes" id="UP000062398"/>
    </source>
</evidence>
<dbReference type="CDD" id="cd11366">
    <property type="entry name" value="RNase_PH_archRRP41"/>
    <property type="match status" value="1"/>
</dbReference>
<dbReference type="EMBL" id="CP012175">
    <property type="protein sequence ID" value="AKV81938.1"/>
    <property type="molecule type" value="Genomic_DNA"/>
</dbReference>
<gene>
    <name evidence="8" type="primary">rrp41</name>
    <name evidence="11" type="ORF">HA72_0077</name>
    <name evidence="12" type="ORF">MsedA_0083</name>
    <name evidence="13" type="ORF">MsedB_0083</name>
    <name evidence="14" type="ORF">MsedC_0082</name>
    <name evidence="15" type="ORF">MsedD_0083</name>
    <name evidence="16" type="ORF">MsedE_0083</name>
</gene>
<dbReference type="SUPFAM" id="SSF54211">
    <property type="entry name" value="Ribosomal protein S5 domain 2-like"/>
    <property type="match status" value="1"/>
</dbReference>
<dbReference type="PATRIC" id="fig|43687.5.peg.79"/>
<dbReference type="GO" id="GO:0003723">
    <property type="term" value="F:RNA binding"/>
    <property type="evidence" value="ECO:0007669"/>
    <property type="project" value="TreeGrafter"/>
</dbReference>
<dbReference type="EMBL" id="CP012172">
    <property type="protein sequence ID" value="AKV75205.1"/>
    <property type="molecule type" value="Genomic_DNA"/>
</dbReference>
<dbReference type="OrthoDB" id="24266at2157"/>
<evidence type="ECO:0000313" key="17">
    <source>
        <dbReference type="Proteomes" id="UP000029084"/>
    </source>
</evidence>
<keyword evidence="2 8" id="KW-0963">Cytoplasm</keyword>
<dbReference type="RefSeq" id="WP_011921223.1">
    <property type="nucleotide sequence ID" value="NZ_AP019770.1"/>
</dbReference>
<dbReference type="EC" id="3.1.13.-" evidence="8"/>
<evidence type="ECO:0000313" key="11">
    <source>
        <dbReference type="EMBL" id="AIM26241.1"/>
    </source>
</evidence>
<dbReference type="InterPro" id="IPR001247">
    <property type="entry name" value="ExoRNase_PH_dom1"/>
</dbReference>
<dbReference type="InterPro" id="IPR020568">
    <property type="entry name" value="Ribosomal_Su5_D2-typ_SF"/>
</dbReference>
<reference evidence="16 18" key="3">
    <citation type="submission" date="2015-07" db="EMBL/GenBank/DDBJ databases">
        <title>Physiological, transcriptional responses and genome re-sequencing of acid resistant extremely thermoacidophilic Metallosphaera sedula SARC-M1.</title>
        <authorList>
            <person name="Ai C."/>
            <person name="McCarthy S."/>
            <person name="Eckrich V."/>
            <person name="Rudrappa D."/>
            <person name="Qiu G."/>
            <person name="Blum P."/>
        </authorList>
    </citation>
    <scope>NUCLEOTIDE SEQUENCE [LARGE SCALE GENOMIC DNA]</scope>
    <source>
        <strain evidence="16 18">SARC-M1</strain>
    </source>
</reference>
<keyword evidence="5 8" id="KW-0271">Exosome</keyword>
<dbReference type="EMBL" id="CP012173">
    <property type="protein sequence ID" value="AKV77441.1"/>
    <property type="molecule type" value="Genomic_DNA"/>
</dbReference>
<evidence type="ECO:0000259" key="10">
    <source>
        <dbReference type="Pfam" id="PF03725"/>
    </source>
</evidence>
<feature type="domain" description="Exoribonuclease phosphorolytic" evidence="9">
    <location>
        <begin position="24"/>
        <end position="153"/>
    </location>
</feature>
<evidence type="ECO:0000256" key="2">
    <source>
        <dbReference type="ARBA" id="ARBA00022490"/>
    </source>
</evidence>
<dbReference type="GO" id="GO:0000175">
    <property type="term" value="F:3'-5'-RNA exonuclease activity"/>
    <property type="evidence" value="ECO:0007669"/>
    <property type="project" value="UniProtKB-UniRule"/>
</dbReference>
<comment type="subunit">
    <text evidence="7 8">Component of the archaeal exosome complex. Forms a hexameric ring-like arrangement composed of 3 Rrp41-Rrp42 heterodimers. The hexameric ring associates with a trimer of Rrp4 and/or Csl4 subunits.</text>
</comment>
<dbReference type="SUPFAM" id="SSF55666">
    <property type="entry name" value="Ribonuclease PH domain 2-like"/>
    <property type="match status" value="1"/>
</dbReference>